<keyword evidence="7" id="KW-0472">Membrane</keyword>
<evidence type="ECO:0000256" key="4">
    <source>
        <dbReference type="ARBA" id="ARBA00022679"/>
    </source>
</evidence>
<dbReference type="PANTHER" id="PTHR33908">
    <property type="entry name" value="MANNOSYLTRANSFERASE YKCB-RELATED"/>
    <property type="match status" value="1"/>
</dbReference>
<protein>
    <submittedName>
        <fullName evidence="9">4-amino-4-deoxy-L-arabinose transferase-like glycosyltransferase</fullName>
    </submittedName>
</protein>
<dbReference type="InterPro" id="IPR038731">
    <property type="entry name" value="RgtA/B/C-like"/>
</dbReference>
<keyword evidence="6" id="KW-1133">Transmembrane helix</keyword>
<comment type="caution">
    <text evidence="9">The sequence shown here is derived from an EMBL/GenBank/DDBJ whole genome shotgun (WGS) entry which is preliminary data.</text>
</comment>
<evidence type="ECO:0000256" key="1">
    <source>
        <dbReference type="ARBA" id="ARBA00004651"/>
    </source>
</evidence>
<dbReference type="OrthoDB" id="5166595at2"/>
<proteinExistence type="predicted"/>
<dbReference type="Pfam" id="PF13231">
    <property type="entry name" value="PMT_2"/>
    <property type="match status" value="1"/>
</dbReference>
<sequence>MTSERIATGGGHVPAAAAARTVVPPVAWPLLSAVAGVAVAVIVAAAGRYGPHRDELYFIVAGRHLAFGYDDQPSLVPLLARLMDAVAGGSLTVLRLPNALAVGATVLLTGLLAREFGGGRAAQALAAAAWATAPAVLVAGRMLVTPPFDILGWTAVAYLFARWGRTRDDRLLLALGPIVGLNLHVKTLPLLFLAALAVAVAVTGPREVLRRPALWTAALVAVAVWAPNLWWQAANGWPQFHKAVQLSGDGLYGTRAELLPAQLLYIGPPLAAMFLLGLWRLLTDRSGGPQRALGVAFVVVLGLVFVTGGHAYYPLGAMPAVVAAGAVAGTAWARTAARRRWLGAAVAANAALSAVAALPVLPVDRFAGSPVAALNVDAGEMIGWPELAATVAGVYRTLPPEQRRTAVVFAQNYGEAGALDRYGPALGLPRPYSGHVAFWRWGPPPDAATGPVIAVGWFTAESLAPLCAAPVVVTRLDNGHRLANTEQGAPVWLCDAPRQPWSVAWPALRHLG</sequence>
<evidence type="ECO:0000313" key="10">
    <source>
        <dbReference type="Proteomes" id="UP000320239"/>
    </source>
</evidence>
<dbReference type="EMBL" id="VIWY01000007">
    <property type="protein sequence ID" value="TWG10814.1"/>
    <property type="molecule type" value="Genomic_DNA"/>
</dbReference>
<dbReference type="AlphaFoldDB" id="A0A561VGX6"/>
<dbReference type="PANTHER" id="PTHR33908:SF11">
    <property type="entry name" value="MEMBRANE PROTEIN"/>
    <property type="match status" value="1"/>
</dbReference>
<keyword evidence="2" id="KW-1003">Cell membrane</keyword>
<evidence type="ECO:0000256" key="7">
    <source>
        <dbReference type="ARBA" id="ARBA00023136"/>
    </source>
</evidence>
<dbReference type="GO" id="GO:0005886">
    <property type="term" value="C:plasma membrane"/>
    <property type="evidence" value="ECO:0007669"/>
    <property type="project" value="UniProtKB-SubCell"/>
</dbReference>
<keyword evidence="10" id="KW-1185">Reference proteome</keyword>
<reference evidence="9 10" key="1">
    <citation type="submission" date="2019-06" db="EMBL/GenBank/DDBJ databases">
        <title>Sequencing the genomes of 1000 actinobacteria strains.</title>
        <authorList>
            <person name="Klenk H.-P."/>
        </authorList>
    </citation>
    <scope>NUCLEOTIDE SEQUENCE [LARGE SCALE GENOMIC DNA]</scope>
    <source>
        <strain evidence="9 10">DSM 43866</strain>
    </source>
</reference>
<evidence type="ECO:0000256" key="5">
    <source>
        <dbReference type="ARBA" id="ARBA00022692"/>
    </source>
</evidence>
<evidence type="ECO:0000259" key="8">
    <source>
        <dbReference type="Pfam" id="PF13231"/>
    </source>
</evidence>
<name>A0A561VGX6_ACTTI</name>
<dbReference type="GO" id="GO:0016763">
    <property type="term" value="F:pentosyltransferase activity"/>
    <property type="evidence" value="ECO:0007669"/>
    <property type="project" value="TreeGrafter"/>
</dbReference>
<keyword evidence="5" id="KW-0812">Transmembrane</keyword>
<comment type="subcellular location">
    <subcellularLocation>
        <location evidence="1">Cell membrane</location>
        <topology evidence="1">Multi-pass membrane protein</topology>
    </subcellularLocation>
</comment>
<dbReference type="Proteomes" id="UP000320239">
    <property type="component" value="Unassembled WGS sequence"/>
</dbReference>
<dbReference type="InterPro" id="IPR050297">
    <property type="entry name" value="LipidA_mod_glycosyltrf_83"/>
</dbReference>
<evidence type="ECO:0000256" key="6">
    <source>
        <dbReference type="ARBA" id="ARBA00022989"/>
    </source>
</evidence>
<organism evidence="9 10">
    <name type="scientific">Actinoplanes teichomyceticus</name>
    <dbReference type="NCBI Taxonomy" id="1867"/>
    <lineage>
        <taxon>Bacteria</taxon>
        <taxon>Bacillati</taxon>
        <taxon>Actinomycetota</taxon>
        <taxon>Actinomycetes</taxon>
        <taxon>Micromonosporales</taxon>
        <taxon>Micromonosporaceae</taxon>
        <taxon>Actinoplanes</taxon>
    </lineage>
</organism>
<evidence type="ECO:0000256" key="2">
    <source>
        <dbReference type="ARBA" id="ARBA00022475"/>
    </source>
</evidence>
<evidence type="ECO:0000313" key="9">
    <source>
        <dbReference type="EMBL" id="TWG10814.1"/>
    </source>
</evidence>
<feature type="domain" description="Glycosyltransferase RgtA/B/C/D-like" evidence="8">
    <location>
        <begin position="71"/>
        <end position="231"/>
    </location>
</feature>
<gene>
    <name evidence="9" type="ORF">FHX34_107311</name>
</gene>
<dbReference type="GO" id="GO:0009103">
    <property type="term" value="P:lipopolysaccharide biosynthetic process"/>
    <property type="evidence" value="ECO:0007669"/>
    <property type="project" value="UniProtKB-ARBA"/>
</dbReference>
<keyword evidence="3" id="KW-0328">Glycosyltransferase</keyword>
<accession>A0A561VGX6</accession>
<evidence type="ECO:0000256" key="3">
    <source>
        <dbReference type="ARBA" id="ARBA00022676"/>
    </source>
</evidence>
<keyword evidence="4 9" id="KW-0808">Transferase</keyword>
<dbReference type="RefSeq" id="WP_122976474.1">
    <property type="nucleotide sequence ID" value="NZ_BOMX01000064.1"/>
</dbReference>